<dbReference type="Proteomes" id="UP000199182">
    <property type="component" value="Unassembled WGS sequence"/>
</dbReference>
<sequence length="67" mass="7587">MLDAEDKRGLPLGFGMALAQNTEALNHFGSLTKEQQQRVIDRTKTIRSKSEMKQYIAQLAQNPSAFY</sequence>
<evidence type="ECO:0000313" key="2">
    <source>
        <dbReference type="Proteomes" id="UP000199182"/>
    </source>
</evidence>
<dbReference type="STRING" id="258515.SAMN05192585_11519"/>
<evidence type="ECO:0008006" key="3">
    <source>
        <dbReference type="Google" id="ProtNLM"/>
    </source>
</evidence>
<evidence type="ECO:0000313" key="1">
    <source>
        <dbReference type="EMBL" id="SDN28068.1"/>
    </source>
</evidence>
<proteinExistence type="predicted"/>
<protein>
    <recommendedName>
        <fullName evidence="3">Bacteriocin-protection, YdeI or OmpD-Associated</fullName>
    </recommendedName>
</protein>
<gene>
    <name evidence="1" type="ORF">SAMN05192585_11519</name>
</gene>
<dbReference type="AlphaFoldDB" id="A0A1H0A3B4"/>
<organism evidence="1 2">
    <name type="scientific">Acetanaerobacterium elongatum</name>
    <dbReference type="NCBI Taxonomy" id="258515"/>
    <lineage>
        <taxon>Bacteria</taxon>
        <taxon>Bacillati</taxon>
        <taxon>Bacillota</taxon>
        <taxon>Clostridia</taxon>
        <taxon>Eubacteriales</taxon>
        <taxon>Oscillospiraceae</taxon>
        <taxon>Acetanaerobacterium</taxon>
    </lineage>
</organism>
<accession>A0A1H0A3B4</accession>
<dbReference type="EMBL" id="FNID01000015">
    <property type="protein sequence ID" value="SDN28068.1"/>
    <property type="molecule type" value="Genomic_DNA"/>
</dbReference>
<dbReference type="OrthoDB" id="1936216at2"/>
<keyword evidence="2" id="KW-1185">Reference proteome</keyword>
<reference evidence="1 2" key="1">
    <citation type="submission" date="2016-10" db="EMBL/GenBank/DDBJ databases">
        <authorList>
            <person name="de Groot N.N."/>
        </authorList>
    </citation>
    <scope>NUCLEOTIDE SEQUENCE [LARGE SCALE GENOMIC DNA]</scope>
    <source>
        <strain evidence="1 2">CGMCC 1.5012</strain>
    </source>
</reference>
<name>A0A1H0A3B4_9FIRM</name>
<dbReference type="RefSeq" id="WP_092639922.1">
    <property type="nucleotide sequence ID" value="NZ_FNID01000015.1"/>
</dbReference>